<name>A0A6U9KRC3_OXYMA</name>
<dbReference type="CDD" id="cd00513">
    <property type="entry name" value="Ribosomal_L32_L32e"/>
    <property type="match status" value="1"/>
</dbReference>
<evidence type="ECO:0000313" key="5">
    <source>
        <dbReference type="EMBL" id="CAE0618324.1"/>
    </source>
</evidence>
<evidence type="ECO:0000313" key="7">
    <source>
        <dbReference type="EMBL" id="CAE0618326.1"/>
    </source>
</evidence>
<dbReference type="EMBL" id="HBIT01008255">
    <property type="protein sequence ID" value="CAE0618326.1"/>
    <property type="molecule type" value="Transcribed_RNA"/>
</dbReference>
<dbReference type="EMBL" id="HBIT01008257">
    <property type="protein sequence ID" value="CAE0618328.1"/>
    <property type="molecule type" value="Transcribed_RNA"/>
</dbReference>
<dbReference type="SUPFAM" id="SSF52042">
    <property type="entry name" value="Ribosomal protein L32e"/>
    <property type="match status" value="1"/>
</dbReference>
<keyword evidence="2" id="KW-0689">Ribosomal protein</keyword>
<dbReference type="SMART" id="SM01393">
    <property type="entry name" value="Ribosomal_L32e"/>
    <property type="match status" value="1"/>
</dbReference>
<dbReference type="EMBL" id="HBIT01008256">
    <property type="protein sequence ID" value="CAE0618327.1"/>
    <property type="molecule type" value="Transcribed_RNA"/>
</dbReference>
<dbReference type="Pfam" id="PF01655">
    <property type="entry name" value="Ribosomal_L32e"/>
    <property type="match status" value="1"/>
</dbReference>
<evidence type="ECO:0000313" key="6">
    <source>
        <dbReference type="EMBL" id="CAE0618325.1"/>
    </source>
</evidence>
<comment type="similarity">
    <text evidence="1">Belongs to the eukaryotic ribosomal protein eL32 family.</text>
</comment>
<dbReference type="InterPro" id="IPR036351">
    <property type="entry name" value="Ribosomal_eL32_sf"/>
</dbReference>
<evidence type="ECO:0000313" key="4">
    <source>
        <dbReference type="EMBL" id="CAE0618323.1"/>
    </source>
</evidence>
<evidence type="ECO:0000313" key="8">
    <source>
        <dbReference type="EMBL" id="CAE0618327.1"/>
    </source>
</evidence>
<organism evidence="6">
    <name type="scientific">Oxyrrhis marina</name>
    <name type="common">Dinoflagellate</name>
    <dbReference type="NCBI Taxonomy" id="2969"/>
    <lineage>
        <taxon>Eukaryota</taxon>
        <taxon>Sar</taxon>
        <taxon>Alveolata</taxon>
        <taxon>Dinophyceae</taxon>
        <taxon>Oxyrrhinales</taxon>
        <taxon>Oxyrrhinaceae</taxon>
        <taxon>Oxyrrhis</taxon>
    </lineage>
</organism>
<dbReference type="PANTHER" id="PTHR23413:SF1">
    <property type="entry name" value="RIBOSOMAL PROTEIN L32"/>
    <property type="match status" value="1"/>
</dbReference>
<dbReference type="EMBL" id="HBIT01008252">
    <property type="protein sequence ID" value="CAE0618323.1"/>
    <property type="molecule type" value="Transcribed_RNA"/>
</dbReference>
<dbReference type="GO" id="GO:0022625">
    <property type="term" value="C:cytosolic large ribosomal subunit"/>
    <property type="evidence" value="ECO:0007669"/>
    <property type="project" value="TreeGrafter"/>
</dbReference>
<keyword evidence="3" id="KW-0687">Ribonucleoprotein</keyword>
<evidence type="ECO:0000313" key="9">
    <source>
        <dbReference type="EMBL" id="CAE0618328.1"/>
    </source>
</evidence>
<protein>
    <recommendedName>
        <fullName evidence="10">Ribosomal protein L32</fullName>
    </recommendedName>
</protein>
<evidence type="ECO:0000256" key="2">
    <source>
        <dbReference type="ARBA" id="ARBA00022980"/>
    </source>
</evidence>
<dbReference type="InterPro" id="IPR001515">
    <property type="entry name" value="Ribosomal_eL32"/>
</dbReference>
<sequence>MAPAPLNKRKIVKKRTKAFVRFQCHGPYSRGRVKEAWRKPRGIDSAVRRRFRNYGPIQPRIGFGSDKRTKYLLPNGFYPFVIHNVKELDMLLMHNQVYAAIIGHAVGGKKRAAIVERAAQLNIKVMNRKARLTTEETE</sequence>
<reference evidence="6" key="1">
    <citation type="submission" date="2021-01" db="EMBL/GenBank/DDBJ databases">
        <authorList>
            <person name="Corre E."/>
            <person name="Pelletier E."/>
            <person name="Niang G."/>
            <person name="Scheremetjew M."/>
            <person name="Finn R."/>
            <person name="Kale V."/>
            <person name="Holt S."/>
            <person name="Cochrane G."/>
            <person name="Meng A."/>
            <person name="Brown T."/>
            <person name="Cohen L."/>
        </authorList>
    </citation>
    <scope>NUCLEOTIDE SEQUENCE</scope>
    <source>
        <strain evidence="6">CCMP1795</strain>
    </source>
</reference>
<evidence type="ECO:0000256" key="1">
    <source>
        <dbReference type="ARBA" id="ARBA00008431"/>
    </source>
</evidence>
<dbReference type="GO" id="GO:0003735">
    <property type="term" value="F:structural constituent of ribosome"/>
    <property type="evidence" value="ECO:0007669"/>
    <property type="project" value="InterPro"/>
</dbReference>
<dbReference type="GO" id="GO:0006412">
    <property type="term" value="P:translation"/>
    <property type="evidence" value="ECO:0007669"/>
    <property type="project" value="InterPro"/>
</dbReference>
<evidence type="ECO:0000256" key="3">
    <source>
        <dbReference type="ARBA" id="ARBA00023274"/>
    </source>
</evidence>
<dbReference type="EMBL" id="HBIT01008253">
    <property type="protein sequence ID" value="CAE0618324.1"/>
    <property type="molecule type" value="Transcribed_RNA"/>
</dbReference>
<dbReference type="EMBL" id="HBIT01008254">
    <property type="protein sequence ID" value="CAE0618325.1"/>
    <property type="molecule type" value="Transcribed_RNA"/>
</dbReference>
<evidence type="ECO:0008006" key="10">
    <source>
        <dbReference type="Google" id="ProtNLM"/>
    </source>
</evidence>
<accession>A0A6U9KRC3</accession>
<dbReference type="PANTHER" id="PTHR23413">
    <property type="entry name" value="60S RIBOSOMAL PROTEIN L32 AND DNA-DIRECTED RNA POLYMERASE II, SUBUNIT N"/>
    <property type="match status" value="1"/>
</dbReference>
<proteinExistence type="inferred from homology"/>
<gene>
    <name evidence="4" type="ORF">OMAR00292_LOCUS4199</name>
    <name evidence="5" type="ORF">OMAR00292_LOCUS4200</name>
    <name evidence="6" type="ORF">OMAR00292_LOCUS4201</name>
    <name evidence="7" type="ORF">OMAR00292_LOCUS4202</name>
    <name evidence="8" type="ORF">OMAR00292_LOCUS4203</name>
    <name evidence="9" type="ORF">OMAR00292_LOCUS4204</name>
</gene>
<dbReference type="AlphaFoldDB" id="A0A6U9KRC3"/>